<evidence type="ECO:0000313" key="7">
    <source>
        <dbReference type="EMBL" id="HIQ62149.1"/>
    </source>
</evidence>
<proteinExistence type="predicted"/>
<keyword evidence="3" id="KW-0378">Hydrolase</keyword>
<gene>
    <name evidence="7" type="ORF">IAA66_01005</name>
</gene>
<evidence type="ECO:0000256" key="4">
    <source>
        <dbReference type="ARBA" id="ARBA00022842"/>
    </source>
</evidence>
<dbReference type="GO" id="GO:0004518">
    <property type="term" value="F:nuclease activity"/>
    <property type="evidence" value="ECO:0007669"/>
    <property type="project" value="UniProtKB-KW"/>
</dbReference>
<keyword evidence="4" id="KW-0460">Magnesium</keyword>
<evidence type="ECO:0000256" key="2">
    <source>
        <dbReference type="ARBA" id="ARBA00022722"/>
    </source>
</evidence>
<evidence type="ECO:0000259" key="6">
    <source>
        <dbReference type="PROSITE" id="PS50926"/>
    </source>
</evidence>
<keyword evidence="5" id="KW-0812">Transmembrane</keyword>
<feature type="transmembrane region" description="Helical" evidence="5">
    <location>
        <begin position="120"/>
        <end position="138"/>
    </location>
</feature>
<feature type="domain" description="TRAM" evidence="6">
    <location>
        <begin position="300"/>
        <end position="361"/>
    </location>
</feature>
<dbReference type="Proteomes" id="UP000886819">
    <property type="component" value="Unassembled WGS sequence"/>
</dbReference>
<dbReference type="AlphaFoldDB" id="A0A9D1CIZ2"/>
<feature type="transmembrane region" description="Helical" evidence="5">
    <location>
        <begin position="47"/>
        <end position="66"/>
    </location>
</feature>
<dbReference type="PANTHER" id="PTHR11603">
    <property type="entry name" value="AAA FAMILY ATPASE"/>
    <property type="match status" value="1"/>
</dbReference>
<keyword evidence="5" id="KW-0472">Membrane</keyword>
<dbReference type="InterPro" id="IPR052041">
    <property type="entry name" value="Nucleic_acid_metab_PIN/TRAM"/>
</dbReference>
<dbReference type="EMBL" id="DVFI01000012">
    <property type="protein sequence ID" value="HIQ62149.1"/>
    <property type="molecule type" value="Genomic_DNA"/>
</dbReference>
<dbReference type="GO" id="GO:0016787">
    <property type="term" value="F:hydrolase activity"/>
    <property type="evidence" value="ECO:0007669"/>
    <property type="project" value="UniProtKB-KW"/>
</dbReference>
<organism evidence="7 8">
    <name type="scientific">Candidatus Avichristensenella intestinipullorum</name>
    <dbReference type="NCBI Taxonomy" id="2840693"/>
    <lineage>
        <taxon>Bacteria</taxon>
        <taxon>Bacillati</taxon>
        <taxon>Bacillota</taxon>
        <taxon>Clostridia</taxon>
        <taxon>Candidatus Avichristensenella</taxon>
    </lineage>
</organism>
<comment type="cofactor">
    <cofactor evidence="1">
        <name>Mg(2+)</name>
        <dbReference type="ChEBI" id="CHEBI:18420"/>
    </cofactor>
</comment>
<keyword evidence="5" id="KW-1133">Transmembrane helix</keyword>
<feature type="transmembrane region" description="Helical" evidence="5">
    <location>
        <begin position="12"/>
        <end position="35"/>
    </location>
</feature>
<dbReference type="InterPro" id="IPR002716">
    <property type="entry name" value="PIN_dom"/>
</dbReference>
<dbReference type="Pfam" id="PF01938">
    <property type="entry name" value="TRAM"/>
    <property type="match status" value="1"/>
</dbReference>
<reference evidence="7" key="2">
    <citation type="journal article" date="2021" name="PeerJ">
        <title>Extensive microbial diversity within the chicken gut microbiome revealed by metagenomics and culture.</title>
        <authorList>
            <person name="Gilroy R."/>
            <person name="Ravi A."/>
            <person name="Getino M."/>
            <person name="Pursley I."/>
            <person name="Horton D.L."/>
            <person name="Alikhan N.F."/>
            <person name="Baker D."/>
            <person name="Gharbi K."/>
            <person name="Hall N."/>
            <person name="Watson M."/>
            <person name="Adriaenssens E.M."/>
            <person name="Foster-Nyarko E."/>
            <person name="Jarju S."/>
            <person name="Secka A."/>
            <person name="Antonio M."/>
            <person name="Oren A."/>
            <person name="Chaudhuri R.R."/>
            <person name="La Ragione R."/>
            <person name="Hildebrand F."/>
            <person name="Pallen M.J."/>
        </authorList>
    </citation>
    <scope>NUCLEOTIDE SEQUENCE</scope>
    <source>
        <strain evidence="7">ChiHile30-977</strain>
    </source>
</reference>
<dbReference type="CDD" id="cd09877">
    <property type="entry name" value="PIN_YacL-like"/>
    <property type="match status" value="1"/>
</dbReference>
<dbReference type="Gene3D" id="3.40.50.1010">
    <property type="entry name" value="5'-nuclease"/>
    <property type="match status" value="1"/>
</dbReference>
<dbReference type="InterPro" id="IPR029060">
    <property type="entry name" value="PIN-like_dom_sf"/>
</dbReference>
<name>A0A9D1CIZ2_9FIRM</name>
<dbReference type="SMART" id="SM00670">
    <property type="entry name" value="PINc"/>
    <property type="match status" value="1"/>
</dbReference>
<dbReference type="SUPFAM" id="SSF88723">
    <property type="entry name" value="PIN domain-like"/>
    <property type="match status" value="1"/>
</dbReference>
<dbReference type="InterPro" id="IPR002792">
    <property type="entry name" value="TRAM_dom"/>
</dbReference>
<keyword evidence="2" id="KW-0540">Nuclease</keyword>
<dbReference type="PROSITE" id="PS50926">
    <property type="entry name" value="TRAM"/>
    <property type="match status" value="1"/>
</dbReference>
<comment type="caution">
    <text evidence="7">The sequence shown here is derived from an EMBL/GenBank/DDBJ whole genome shotgun (WGS) entry which is preliminary data.</text>
</comment>
<evidence type="ECO:0000313" key="8">
    <source>
        <dbReference type="Proteomes" id="UP000886819"/>
    </source>
</evidence>
<evidence type="ECO:0000256" key="3">
    <source>
        <dbReference type="ARBA" id="ARBA00022801"/>
    </source>
</evidence>
<accession>A0A9D1CIZ2</accession>
<evidence type="ECO:0000256" key="1">
    <source>
        <dbReference type="ARBA" id="ARBA00001946"/>
    </source>
</evidence>
<protein>
    <submittedName>
        <fullName evidence="7">TRAM domain-containing protein</fullName>
    </submittedName>
</protein>
<feature type="transmembrane region" description="Helical" evidence="5">
    <location>
        <begin position="87"/>
        <end position="108"/>
    </location>
</feature>
<dbReference type="PANTHER" id="PTHR11603:SF147">
    <property type="entry name" value="MEMBRANE PROTEIN"/>
    <property type="match status" value="1"/>
</dbReference>
<dbReference type="Pfam" id="PF01850">
    <property type="entry name" value="PIN"/>
    <property type="match status" value="1"/>
</dbReference>
<evidence type="ECO:0000256" key="5">
    <source>
        <dbReference type="SAM" id="Phobius"/>
    </source>
</evidence>
<reference evidence="7" key="1">
    <citation type="submission" date="2020-10" db="EMBL/GenBank/DDBJ databases">
        <authorList>
            <person name="Gilroy R."/>
        </authorList>
    </citation>
    <scope>NUCLEOTIDE SEQUENCE</scope>
    <source>
        <strain evidence="7">ChiHile30-977</strain>
    </source>
</reference>
<sequence length="368" mass="39781">MRKPDFHSVLRPVITLFGAAVGGGLAALGIQLYLVFGGPRVLSSGQVVWICIAATLLFAIVTWFAAPRLIRFVQRWSGAVEGSLSETPLAQVICGALGLVLGLVIATLVTQLFRVGLPELLWAGLSAILYLMLGYLGASLGSKRWREMPLVPGARQARAERRAAQGAPLPASKILDTSALIDGRIFDVCKTGFVEGPLVIPQFVLEELRHIADSGDPLRRNRGRRGLDVLARLQKELDISVQITDLDFADAQEVDVKLLKLAREMRGVVVTNDFNLNKVADVTGVKVLNINDLAGALRPVLLPGEEMRVQVLREGKEPGQGVGYLDDGTMIIVDNGKRHIGETIDVVVTTVLQTSAGRMIFTRVKQAA</sequence>